<evidence type="ECO:0000256" key="5">
    <source>
        <dbReference type="ARBA" id="ARBA00023295"/>
    </source>
</evidence>
<dbReference type="InterPro" id="IPR008979">
    <property type="entry name" value="Galactose-bd-like_sf"/>
</dbReference>
<keyword evidence="5" id="KW-0326">Glycosidase</keyword>
<feature type="active site" description="Nucleophile" evidence="6">
    <location>
        <position position="345"/>
    </location>
</feature>
<dbReference type="AlphaFoldDB" id="A0A6P5LPN1"/>
<dbReference type="InterPro" id="IPR001944">
    <property type="entry name" value="Glycoside_Hdrlase_35"/>
</dbReference>
<dbReference type="FunCoup" id="A0A6P5LPN1">
    <property type="interactions" value="578"/>
</dbReference>
<feature type="domain" description="Beta-galactosidase galactose-binding" evidence="11">
    <location>
        <begin position="619"/>
        <end position="676"/>
    </location>
</feature>
<keyword evidence="2" id="KW-0732">Signal</keyword>
<dbReference type="KEGG" id="pcw:110219404"/>
<protein>
    <submittedName>
        <fullName evidence="13">Beta-galactosidase-1-like protein isoform X1</fullName>
    </submittedName>
</protein>
<dbReference type="RefSeq" id="XP_020858374.1">
    <property type="nucleotide sequence ID" value="XM_021002715.1"/>
</dbReference>
<dbReference type="PIRSF" id="PIRSF006336">
    <property type="entry name" value="B-gal"/>
    <property type="match status" value="1"/>
</dbReference>
<dbReference type="Pfam" id="PF01301">
    <property type="entry name" value="Glyco_hydro_35"/>
    <property type="match status" value="1"/>
</dbReference>
<gene>
    <name evidence="13" type="primary">GLB1L</name>
</gene>
<evidence type="ECO:0000256" key="6">
    <source>
        <dbReference type="PIRSR" id="PIRSR006336-1"/>
    </source>
</evidence>
<dbReference type="PANTHER" id="PTHR23421">
    <property type="entry name" value="BETA-GALACTOSIDASE RELATED"/>
    <property type="match status" value="1"/>
</dbReference>
<accession>A0A6P5LPN1</accession>
<proteinExistence type="inferred from homology"/>
<dbReference type="Pfam" id="PF21317">
    <property type="entry name" value="BetaGal_ABD_1"/>
    <property type="match status" value="1"/>
</dbReference>
<dbReference type="CTD" id="79411"/>
<evidence type="ECO:0000256" key="7">
    <source>
        <dbReference type="RuleBase" id="RU003679"/>
    </source>
</evidence>
<dbReference type="GO" id="GO:0004565">
    <property type="term" value="F:beta-galactosidase activity"/>
    <property type="evidence" value="ECO:0007669"/>
    <property type="project" value="InterPro"/>
</dbReference>
<evidence type="ECO:0000259" key="10">
    <source>
        <dbReference type="Pfam" id="PF21317"/>
    </source>
</evidence>
<evidence type="ECO:0000256" key="2">
    <source>
        <dbReference type="ARBA" id="ARBA00022729"/>
    </source>
</evidence>
<evidence type="ECO:0000256" key="8">
    <source>
        <dbReference type="SAM" id="MobiDB-lite"/>
    </source>
</evidence>
<evidence type="ECO:0000259" key="11">
    <source>
        <dbReference type="Pfam" id="PF21467"/>
    </source>
</evidence>
<evidence type="ECO:0000313" key="13">
    <source>
        <dbReference type="RefSeq" id="XP_020858374.1"/>
    </source>
</evidence>
<dbReference type="PRINTS" id="PR00742">
    <property type="entry name" value="GLHYDRLASE35"/>
</dbReference>
<dbReference type="GO" id="GO:0005975">
    <property type="term" value="P:carbohydrate metabolic process"/>
    <property type="evidence" value="ECO:0007669"/>
    <property type="project" value="InterPro"/>
</dbReference>
<dbReference type="FunFam" id="2.60.120.260:FF:000021">
    <property type="entry name" value="Beta-galactosidase"/>
    <property type="match status" value="1"/>
</dbReference>
<dbReference type="InterPro" id="IPR048913">
    <property type="entry name" value="BetaGal_gal-bd"/>
</dbReference>
<keyword evidence="12" id="KW-1185">Reference proteome</keyword>
<dbReference type="InterPro" id="IPR031330">
    <property type="entry name" value="Gly_Hdrlase_35_cat"/>
</dbReference>
<dbReference type="FunFam" id="3.20.20.80:FF:000017">
    <property type="entry name" value="Beta-galactosidase"/>
    <property type="match status" value="1"/>
</dbReference>
<dbReference type="GeneID" id="110219404"/>
<feature type="region of interest" description="Disordered" evidence="8">
    <location>
        <begin position="45"/>
        <end position="83"/>
    </location>
</feature>
<dbReference type="InterPro" id="IPR017853">
    <property type="entry name" value="GH"/>
</dbReference>
<dbReference type="SUPFAM" id="SSF49785">
    <property type="entry name" value="Galactose-binding domain-like"/>
    <property type="match status" value="1"/>
</dbReference>
<reference evidence="13" key="1">
    <citation type="submission" date="2025-08" db="UniProtKB">
        <authorList>
            <consortium name="RefSeq"/>
        </authorList>
    </citation>
    <scope>IDENTIFICATION</scope>
    <source>
        <tissue evidence="13">Spleen</tissue>
    </source>
</reference>
<feature type="domain" description="Beta-galactosidase 1-like first all-beta" evidence="10">
    <location>
        <begin position="482"/>
        <end position="594"/>
    </location>
</feature>
<feature type="domain" description="Glycoside hydrolase 35 catalytic" evidence="9">
    <location>
        <begin position="120"/>
        <end position="435"/>
    </location>
</feature>
<keyword evidence="4" id="KW-0325">Glycoprotein</keyword>
<organism evidence="12 13">
    <name type="scientific">Phascolarctos cinereus</name>
    <name type="common">Koala</name>
    <dbReference type="NCBI Taxonomy" id="38626"/>
    <lineage>
        <taxon>Eukaryota</taxon>
        <taxon>Metazoa</taxon>
        <taxon>Chordata</taxon>
        <taxon>Craniata</taxon>
        <taxon>Vertebrata</taxon>
        <taxon>Euteleostomi</taxon>
        <taxon>Mammalia</taxon>
        <taxon>Metatheria</taxon>
        <taxon>Diprotodontia</taxon>
        <taxon>Phascolarctidae</taxon>
        <taxon>Phascolarctos</taxon>
    </lineage>
</organism>
<name>A0A6P5LPN1_PHACI</name>
<dbReference type="InterPro" id="IPR048912">
    <property type="entry name" value="BetaGal1-like_ABD1"/>
</dbReference>
<sequence length="710" mass="79776">MPQASVVPPTLPFSIRGFRAWLFCFARAGGRPSLALPVWEHLPRGGRKAGGRGRPETPPPSRSCSRPGAGPRDVADGLRGAPKPPLAMGPGPRLWLLFQLHLLAQASPRSFVVDRERRVFLLDGVPFRYVSGSLHYSRVPSQLWSDRLHKMRMSGLNAVQVYVPWNYHEPQPGVYNFQGNRDLVAFLKAASSEDLLVILRPGPYICAEWEMGGLPSWLLQKPDIVLRTSDPDFLAAVDSWFHVLLPMVQPWLYHNGGNIISLQVENEYGSYFACDYTYMRHLAGLFRALLGDEIFLFTTDGPEGLKCGTLQGLYCTVDFGPADNMTKIFAMQRKYEPNGPLVNSEFYTGWLDYWGGSHSTEDVKSVTRALQDILELGANVNMYMFHGGTNFGYWNGADWKKVYLPVTTSYDYDAPISEAGDPTPKLFAIQNVISKFQELPLGPLPLPSPKMKLGPVTVKLDGDLLNFLHVLCPDKPIHTHLPLTFEAVKQDYGFLLYRTWLPQNLTKPTQLWVQNSSIHDRAYVMLDGVFLGTMERGKEEALFLTGQAGSTLDVLLENMGRISFGFNHSDFKGLLQPLVLGQVVLTDWQLFPLNIDALMDSENRVFETQKCNVKFPSGPAFYSATFRLPGPAWDTFLYLPGWTKGQVWINGFNLGRYWTKRGPQQSLYVPAPLLLPTGAPNSIKLLELEHAPTRTQIQFLDRPLLNFTIH</sequence>
<evidence type="ECO:0000259" key="9">
    <source>
        <dbReference type="Pfam" id="PF01301"/>
    </source>
</evidence>
<dbReference type="InterPro" id="IPR026283">
    <property type="entry name" value="B-gal_1-like"/>
</dbReference>
<dbReference type="Pfam" id="PF21467">
    <property type="entry name" value="BetaGal_gal-bd"/>
    <property type="match status" value="1"/>
</dbReference>
<evidence type="ECO:0000256" key="3">
    <source>
        <dbReference type="ARBA" id="ARBA00022801"/>
    </source>
</evidence>
<dbReference type="InParanoid" id="A0A6P5LPN1"/>
<keyword evidence="3" id="KW-0378">Hydrolase</keyword>
<dbReference type="SUPFAM" id="SSF51445">
    <property type="entry name" value="(Trans)glycosidases"/>
    <property type="match status" value="1"/>
</dbReference>
<dbReference type="Proteomes" id="UP000515140">
    <property type="component" value="Unplaced"/>
</dbReference>
<feature type="active site" description="Proton donor" evidence="6">
    <location>
        <position position="267"/>
    </location>
</feature>
<evidence type="ECO:0000313" key="12">
    <source>
        <dbReference type="Proteomes" id="UP000515140"/>
    </source>
</evidence>
<evidence type="ECO:0000256" key="1">
    <source>
        <dbReference type="ARBA" id="ARBA00009809"/>
    </source>
</evidence>
<dbReference type="Gene3D" id="3.20.20.80">
    <property type="entry name" value="Glycosidases"/>
    <property type="match status" value="1"/>
</dbReference>
<evidence type="ECO:0000256" key="4">
    <source>
        <dbReference type="ARBA" id="ARBA00023180"/>
    </source>
</evidence>
<dbReference type="Gene3D" id="2.60.120.260">
    <property type="entry name" value="Galactose-binding domain-like"/>
    <property type="match status" value="2"/>
</dbReference>
<comment type="similarity">
    <text evidence="1 7">Belongs to the glycosyl hydrolase 35 family.</text>
</comment>